<protein>
    <submittedName>
        <fullName evidence="1">Uncharacterized protein</fullName>
    </submittedName>
</protein>
<gene>
    <name evidence="1" type="ORF">RHMOL_Rhmol06G0187800</name>
</gene>
<keyword evidence="2" id="KW-1185">Reference proteome</keyword>
<organism evidence="1 2">
    <name type="scientific">Rhododendron molle</name>
    <name type="common">Chinese azalea</name>
    <name type="synonym">Azalea mollis</name>
    <dbReference type="NCBI Taxonomy" id="49168"/>
    <lineage>
        <taxon>Eukaryota</taxon>
        <taxon>Viridiplantae</taxon>
        <taxon>Streptophyta</taxon>
        <taxon>Embryophyta</taxon>
        <taxon>Tracheophyta</taxon>
        <taxon>Spermatophyta</taxon>
        <taxon>Magnoliopsida</taxon>
        <taxon>eudicotyledons</taxon>
        <taxon>Gunneridae</taxon>
        <taxon>Pentapetalae</taxon>
        <taxon>asterids</taxon>
        <taxon>Ericales</taxon>
        <taxon>Ericaceae</taxon>
        <taxon>Ericoideae</taxon>
        <taxon>Rhodoreae</taxon>
        <taxon>Rhododendron</taxon>
    </lineage>
</organism>
<name>A0ACC0NEM1_RHOML</name>
<dbReference type="EMBL" id="CM046393">
    <property type="protein sequence ID" value="KAI8551461.1"/>
    <property type="molecule type" value="Genomic_DNA"/>
</dbReference>
<evidence type="ECO:0000313" key="2">
    <source>
        <dbReference type="Proteomes" id="UP001062846"/>
    </source>
</evidence>
<comment type="caution">
    <text evidence="1">The sequence shown here is derived from an EMBL/GenBank/DDBJ whole genome shotgun (WGS) entry which is preliminary data.</text>
</comment>
<dbReference type="Proteomes" id="UP001062846">
    <property type="component" value="Chromosome 6"/>
</dbReference>
<accession>A0ACC0NEM1</accession>
<evidence type="ECO:0000313" key="1">
    <source>
        <dbReference type="EMBL" id="KAI8551461.1"/>
    </source>
</evidence>
<sequence>MEEDLGGSVVQSVTTEAPGCTLSREDSPPTTPHEASPSPSPSPPSSPKLVKTEVAVMAETPNLATVLADIQRNMVAMQRRADQTDASMTDLRTLIEERLL</sequence>
<reference evidence="1" key="1">
    <citation type="submission" date="2022-02" db="EMBL/GenBank/DDBJ databases">
        <title>Plant Genome Project.</title>
        <authorList>
            <person name="Zhang R.-G."/>
        </authorList>
    </citation>
    <scope>NUCLEOTIDE SEQUENCE</scope>
    <source>
        <strain evidence="1">AT1</strain>
    </source>
</reference>
<proteinExistence type="predicted"/>